<keyword evidence="3 7" id="KW-0963">Cytoplasm</keyword>
<evidence type="ECO:0000313" key="13">
    <source>
        <dbReference type="Proteomes" id="UP000628448"/>
    </source>
</evidence>
<dbReference type="InterPro" id="IPR012393">
    <property type="entry name" value="Tricorn_protease"/>
</dbReference>
<dbReference type="InterPro" id="IPR015943">
    <property type="entry name" value="WD40/YVTN_repeat-like_dom_sf"/>
</dbReference>
<dbReference type="PANTHER" id="PTHR43253">
    <property type="entry name" value="TRICORN PROTEASE HOMOLOG 2-RELATED"/>
    <property type="match status" value="1"/>
</dbReference>
<feature type="chain" id="PRO_5037311317" description="Tricorn protease homolog" evidence="10">
    <location>
        <begin position="21"/>
        <end position="1093"/>
    </location>
</feature>
<feature type="region of interest" description="Disordered" evidence="9">
    <location>
        <begin position="550"/>
        <end position="576"/>
    </location>
</feature>
<dbReference type="Pfam" id="PF26550">
    <property type="entry name" value="Tricorn_2nd"/>
    <property type="match status" value="1"/>
</dbReference>
<feature type="compositionally biased region" description="Basic and acidic residues" evidence="9">
    <location>
        <begin position="550"/>
        <end position="564"/>
    </location>
</feature>
<dbReference type="PANTHER" id="PTHR43253:SF1">
    <property type="entry name" value="TRICORN PROTEASE HOMOLOG 2-RELATED"/>
    <property type="match status" value="1"/>
</dbReference>
<keyword evidence="6 7" id="KW-0720">Serine protease</keyword>
<evidence type="ECO:0000256" key="4">
    <source>
        <dbReference type="ARBA" id="ARBA00022670"/>
    </source>
</evidence>
<name>A0A931E7P6_9BACT</name>
<dbReference type="Gene3D" id="2.130.10.10">
    <property type="entry name" value="YVTN repeat-like/Quinoprotein amine dehydrogenase"/>
    <property type="match status" value="1"/>
</dbReference>
<dbReference type="GO" id="GO:0008236">
    <property type="term" value="F:serine-type peptidase activity"/>
    <property type="evidence" value="ECO:0007669"/>
    <property type="project" value="UniProtKB-UniRule"/>
</dbReference>
<organism evidence="12 13">
    <name type="scientific">Panacibacter microcysteis</name>
    <dbReference type="NCBI Taxonomy" id="2793269"/>
    <lineage>
        <taxon>Bacteria</taxon>
        <taxon>Pseudomonadati</taxon>
        <taxon>Bacteroidota</taxon>
        <taxon>Chitinophagia</taxon>
        <taxon>Chitinophagales</taxon>
        <taxon>Chitinophagaceae</taxon>
        <taxon>Panacibacter</taxon>
    </lineage>
</organism>
<feature type="domain" description="PDZ" evidence="11">
    <location>
        <begin position="768"/>
        <end position="831"/>
    </location>
</feature>
<dbReference type="Pfam" id="PF03572">
    <property type="entry name" value="Peptidase_S41"/>
    <property type="match status" value="1"/>
</dbReference>
<dbReference type="PROSITE" id="PS50106">
    <property type="entry name" value="PDZ"/>
    <property type="match status" value="1"/>
</dbReference>
<evidence type="ECO:0000256" key="10">
    <source>
        <dbReference type="SAM" id="SignalP"/>
    </source>
</evidence>
<dbReference type="SUPFAM" id="SSF50156">
    <property type="entry name" value="PDZ domain-like"/>
    <property type="match status" value="1"/>
</dbReference>
<dbReference type="InterPro" id="IPR029045">
    <property type="entry name" value="ClpP/crotonase-like_dom_sf"/>
</dbReference>
<evidence type="ECO:0000256" key="7">
    <source>
        <dbReference type="PIRNR" id="PIRNR036421"/>
    </source>
</evidence>
<dbReference type="Pfam" id="PF14685">
    <property type="entry name" value="PDZ_Tricorn"/>
    <property type="match status" value="1"/>
</dbReference>
<dbReference type="AlphaFoldDB" id="A0A931E7P6"/>
<evidence type="ECO:0000256" key="9">
    <source>
        <dbReference type="SAM" id="MobiDB-lite"/>
    </source>
</evidence>
<evidence type="ECO:0000256" key="5">
    <source>
        <dbReference type="ARBA" id="ARBA00022801"/>
    </source>
</evidence>
<evidence type="ECO:0000256" key="2">
    <source>
        <dbReference type="ARBA" id="ARBA00008524"/>
    </source>
</evidence>
<dbReference type="CDD" id="cd07562">
    <property type="entry name" value="Peptidase_S41_TRI"/>
    <property type="match status" value="1"/>
</dbReference>
<dbReference type="Pfam" id="PF26549">
    <property type="entry name" value="Tricorn_N"/>
    <property type="match status" value="1"/>
</dbReference>
<dbReference type="InterPro" id="IPR036034">
    <property type="entry name" value="PDZ_sf"/>
</dbReference>
<comment type="similarity">
    <text evidence="2 7">Belongs to the peptidase S41B family.</text>
</comment>
<dbReference type="SMART" id="SM00245">
    <property type="entry name" value="TSPc"/>
    <property type="match status" value="1"/>
</dbReference>
<comment type="caution">
    <text evidence="12">The sequence shown here is derived from an EMBL/GenBank/DDBJ whole genome shotgun (WGS) entry which is preliminary data.</text>
</comment>
<dbReference type="InterPro" id="IPR029414">
    <property type="entry name" value="Tricorn_PDZ"/>
</dbReference>
<feature type="active site" description="Nucleophile" evidence="8">
    <location>
        <position position="983"/>
    </location>
</feature>
<dbReference type="RefSeq" id="WP_196990798.1">
    <property type="nucleotide sequence ID" value="NZ_JADWYR010000001.1"/>
</dbReference>
<dbReference type="InterPro" id="IPR001478">
    <property type="entry name" value="PDZ"/>
</dbReference>
<keyword evidence="5 7" id="KW-0378">Hydrolase</keyword>
<dbReference type="GO" id="GO:0006508">
    <property type="term" value="P:proteolysis"/>
    <property type="evidence" value="ECO:0007669"/>
    <property type="project" value="UniProtKB-UniRule"/>
</dbReference>
<dbReference type="Proteomes" id="UP000628448">
    <property type="component" value="Unassembled WGS sequence"/>
</dbReference>
<dbReference type="InterPro" id="IPR005151">
    <property type="entry name" value="Tail-specific_protease"/>
</dbReference>
<proteinExistence type="inferred from homology"/>
<keyword evidence="4 7" id="KW-0645">Protease</keyword>
<protein>
    <recommendedName>
        <fullName evidence="7">Tricorn protease homolog</fullName>
        <ecNumber evidence="7">3.4.21.-</ecNumber>
    </recommendedName>
</protein>
<feature type="active site" description="Charge relay system" evidence="8">
    <location>
        <position position="1041"/>
    </location>
</feature>
<dbReference type="Gene3D" id="3.90.226.10">
    <property type="entry name" value="2-enoyl-CoA Hydratase, Chain A, domain 1"/>
    <property type="match status" value="1"/>
</dbReference>
<evidence type="ECO:0000256" key="1">
    <source>
        <dbReference type="ARBA" id="ARBA00004496"/>
    </source>
</evidence>
<feature type="active site" description="Charge relay system" evidence="8">
    <location>
        <position position="761"/>
    </location>
</feature>
<dbReference type="EMBL" id="JADWYR010000001">
    <property type="protein sequence ID" value="MBG9376805.1"/>
    <property type="molecule type" value="Genomic_DNA"/>
</dbReference>
<evidence type="ECO:0000256" key="6">
    <source>
        <dbReference type="ARBA" id="ARBA00022825"/>
    </source>
</evidence>
<evidence type="ECO:0000313" key="12">
    <source>
        <dbReference type="EMBL" id="MBG9376805.1"/>
    </source>
</evidence>
<gene>
    <name evidence="12" type="ORF">I5907_11190</name>
</gene>
<accession>A0A931E7P6</accession>
<dbReference type="PIRSF" id="PIRSF036421">
    <property type="entry name" value="Tricorn_protease"/>
    <property type="match status" value="1"/>
</dbReference>
<keyword evidence="13" id="KW-1185">Reference proteome</keyword>
<comment type="function">
    <text evidence="7">Degrades oligopeptides.</text>
</comment>
<dbReference type="Gene3D" id="2.120.10.60">
    <property type="entry name" value="Tricorn protease N-terminal domain"/>
    <property type="match status" value="1"/>
</dbReference>
<keyword evidence="10" id="KW-0732">Signal</keyword>
<dbReference type="Gene3D" id="2.30.42.10">
    <property type="match status" value="1"/>
</dbReference>
<dbReference type="InterPro" id="IPR028204">
    <property type="entry name" value="Tricorn_C1"/>
</dbReference>
<dbReference type="SUPFAM" id="SSF69304">
    <property type="entry name" value="Tricorn protease N-terminal domain"/>
    <property type="match status" value="2"/>
</dbReference>
<dbReference type="Pfam" id="PF14684">
    <property type="entry name" value="Tricorn_C1"/>
    <property type="match status" value="1"/>
</dbReference>
<dbReference type="SUPFAM" id="SSF52096">
    <property type="entry name" value="ClpP/crotonase"/>
    <property type="match status" value="1"/>
</dbReference>
<reference evidence="12" key="1">
    <citation type="submission" date="2020-11" db="EMBL/GenBank/DDBJ databases">
        <title>Bacterial whole genome sequence for Panacibacter sp. DH6.</title>
        <authorList>
            <person name="Le V."/>
            <person name="Ko S."/>
            <person name="Ahn C.-Y."/>
            <person name="Oh H.-M."/>
        </authorList>
    </citation>
    <scope>NUCLEOTIDE SEQUENCE</scope>
    <source>
        <strain evidence="12">DH6</strain>
    </source>
</reference>
<evidence type="ECO:0000256" key="8">
    <source>
        <dbReference type="PIRSR" id="PIRSR036421-1"/>
    </source>
</evidence>
<evidence type="ECO:0000259" key="11">
    <source>
        <dbReference type="PROSITE" id="PS50106"/>
    </source>
</evidence>
<dbReference type="GO" id="GO:0005737">
    <property type="term" value="C:cytoplasm"/>
    <property type="evidence" value="ECO:0007669"/>
    <property type="project" value="UniProtKB-SubCell"/>
</dbReference>
<dbReference type="EC" id="3.4.21.-" evidence="7"/>
<dbReference type="Gene3D" id="3.30.750.44">
    <property type="match status" value="1"/>
</dbReference>
<sequence>MKKMFACLLPAACCSMSLLAQTDAGLFRFPDVSKTQIVFTYANDVWVVPKEGGTAIKLSSPAGVESYPKFSPDGKRIAFTGNYDGNKDVYVMPVTGGVPVRITAHSYGDRLVDWTPDGTSIFFASIRESGKYRFNQFYTAPANGGAEQKLPMAYAEFGSYSPDGKQMALNFRSQVGRNWKRYRGGWNADIHIFNFTTLASENISANSDAADEFPMWHDNSIYFLSDRGTEERMNLWRYDIPAKKFEQLTKYTDYDAHYPSMGSDEIVFEQGGKLYLYSFASKQVKEVKVDVITDRTALKPKAESAQRYIQHVNVSPDGNRVIVEARGDIFSVPAKDGFVKNLTSSPGVAERYPAYSPDGKNIAYWSDQSGEYELWMMQPGKENAAAKLTSLDAGYRYQLYWSPDSKKLAFIDKGNKIKIYDITAAQIYDVDKALRWSHGNLEGFCCSWSPDSRWLTYARDIENWHNAVFVYDTKSKKAQQVTSGYYNSNNPVFDEEGKYIYLLTNQSFNPYYSDFDNSFIYANSTQLAAIPLKKDAVSIFAPKNDTVSIKEDETKDEKQADKKDTKKKKDAKDTASDKKSVDKDAVAIDFDGIEQRMLILSPVAGNLGNLNAIKGKIIYMRYPNTGSNDGSPAIKFYDLDKREEKTILDGADYYIMAANKEKLLAAKGSSFAVIAADEGQKFDKPVRTAEMMSIVEPMAEWKQLFTDAWRMERDFFYDPNMHGVNWNLVKERYLKMVEHAMTREEVDFIIGEMIGELNASHTYHGGGDIEKEKSQSCGYLGINWQAEGNFYRIKKILKAAPWDAEVHSSLDVTWLGIREGDYILAVNGVALTTAGEPYAAFLGLSNKPVELTYNNIPSFNNAKTVVVQTMDDEYRLRNLAWIEAMRKRVEEATNGEVGYVYVPSTGVDGQTELLRQLNAQTEKKALIIDERFNDGGQIPDRFIEMLNRTPLAYWAIRDGESWQWPPFANYGPKVMLMNGWSGSGGDAFPDYFRKKGLGPLIGTRTWGGLIGLSGSPDLIDGGSVTVPTFRMYNVDGTWFKEGHGVEPDIEVPEDLTAMAKDTDPQLERAISEIKNLLKTKGYMPPKLPSYEKR</sequence>
<comment type="subcellular location">
    <subcellularLocation>
        <location evidence="1 7">Cytoplasm</location>
    </subcellularLocation>
</comment>
<feature type="signal peptide" evidence="10">
    <location>
        <begin position="1"/>
        <end position="20"/>
    </location>
</feature>
<evidence type="ECO:0000256" key="3">
    <source>
        <dbReference type="ARBA" id="ARBA00022490"/>
    </source>
</evidence>